<evidence type="ECO:0000313" key="4">
    <source>
        <dbReference type="Proteomes" id="UP000325313"/>
    </source>
</evidence>
<dbReference type="EMBL" id="VSWC01000106">
    <property type="protein sequence ID" value="KAA1085650.1"/>
    <property type="molecule type" value="Genomic_DNA"/>
</dbReference>
<dbReference type="EMBL" id="VDEP01000036">
    <property type="protein sequence ID" value="KAA1136062.1"/>
    <property type="molecule type" value="Genomic_DNA"/>
</dbReference>
<protein>
    <submittedName>
        <fullName evidence="1">Uncharacterized protein</fullName>
    </submittedName>
</protein>
<reference evidence="3 4" key="1">
    <citation type="submission" date="2019-05" db="EMBL/GenBank/DDBJ databases">
        <title>Emergence of the Ug99 lineage of the wheat stem rust pathogen through somatic hybridization.</title>
        <authorList>
            <person name="Li F."/>
            <person name="Upadhyaya N.M."/>
            <person name="Sperschneider J."/>
            <person name="Matny O."/>
            <person name="Nguyen-Phuc H."/>
            <person name="Mago R."/>
            <person name="Raley C."/>
            <person name="Miller M.E."/>
            <person name="Silverstein K.A.T."/>
            <person name="Henningsen E."/>
            <person name="Hirsch C.D."/>
            <person name="Visser B."/>
            <person name="Pretorius Z.A."/>
            <person name="Steffenson B.J."/>
            <person name="Schwessinger B."/>
            <person name="Dodds P.N."/>
            <person name="Figueroa M."/>
        </authorList>
    </citation>
    <scope>NUCLEOTIDE SEQUENCE [LARGE SCALE GENOMIC DNA]</scope>
    <source>
        <strain evidence="1">21-0</strain>
        <strain evidence="2 4">Ug99</strain>
    </source>
</reference>
<dbReference type="Proteomes" id="UP000324748">
    <property type="component" value="Unassembled WGS sequence"/>
</dbReference>
<dbReference type="PANTHER" id="PTHR33069:SF3">
    <property type="entry name" value="DYNEIN HEAVY CHAIN TAIL DOMAIN-CONTAINING PROTEIN"/>
    <property type="match status" value="1"/>
</dbReference>
<dbReference type="PANTHER" id="PTHR33069">
    <property type="entry name" value="CHROMOSOME 7, WHOLE GENOME SHOTGUN SEQUENCE-RELATED"/>
    <property type="match status" value="1"/>
</dbReference>
<gene>
    <name evidence="1" type="ORF">PGT21_013910</name>
    <name evidence="2" type="ORF">PGTUg99_025691</name>
</gene>
<organism evidence="1 3">
    <name type="scientific">Puccinia graminis f. sp. tritici</name>
    <dbReference type="NCBI Taxonomy" id="56615"/>
    <lineage>
        <taxon>Eukaryota</taxon>
        <taxon>Fungi</taxon>
        <taxon>Dikarya</taxon>
        <taxon>Basidiomycota</taxon>
        <taxon>Pucciniomycotina</taxon>
        <taxon>Pucciniomycetes</taxon>
        <taxon>Pucciniales</taxon>
        <taxon>Pucciniaceae</taxon>
        <taxon>Puccinia</taxon>
    </lineage>
</organism>
<accession>A0A5B0NC00</accession>
<dbReference type="AlphaFoldDB" id="A0A5B0NC00"/>
<sequence>MSGQQAEEIEVEPYTTVIVSSDDLIDLFVKAHTKLTELLDEEARRLDHETTIRDIKMFEKTTKEIQTLLVESMARKANLLCGMLSESIRLQQLDTAHLRDGIKILQDIEETVEQSSSLVHSSWTLRDHKPGCGFQSEERAEELLKQYRAERVQSRLADEFYSLSDLLESHFALLPLPTHQPMTRAEANVKLGQLRSCIEDEEECKEDLIELYEMSPLGLVGQHCEHLADEISDLLEELLEFLSLHKDIHRQPLREFIPIVKLSRLFFNKIDTLTSNQSDPIAHMTLAQLLDLVNLIQSIPTELHKFYYQIKFRYQPLLDNDLRRLANLNTLFQDPIHLITSSLLDTQDTYPDLPPDLRAQFLQWYDDWQAHLSLATTRFPTAYKNVYSDFPV</sequence>
<dbReference type="Proteomes" id="UP000325313">
    <property type="component" value="Unassembled WGS sequence"/>
</dbReference>
<evidence type="ECO:0000313" key="1">
    <source>
        <dbReference type="EMBL" id="KAA1085650.1"/>
    </source>
</evidence>
<evidence type="ECO:0000313" key="2">
    <source>
        <dbReference type="EMBL" id="KAA1136062.1"/>
    </source>
</evidence>
<name>A0A5B0NC00_PUCGR</name>
<proteinExistence type="predicted"/>
<evidence type="ECO:0000313" key="3">
    <source>
        <dbReference type="Proteomes" id="UP000324748"/>
    </source>
</evidence>
<keyword evidence="3" id="KW-1185">Reference proteome</keyword>
<comment type="caution">
    <text evidence="1">The sequence shown here is derived from an EMBL/GenBank/DDBJ whole genome shotgun (WGS) entry which is preliminary data.</text>
</comment>
<dbReference type="OrthoDB" id="2513087at2759"/>